<comment type="caution">
    <text evidence="1">The sequence shown here is derived from an EMBL/GenBank/DDBJ whole genome shotgun (WGS) entry which is preliminary data.</text>
</comment>
<organism evidence="1 2">
    <name type="scientific">Methylobacterium longum</name>
    <dbReference type="NCBI Taxonomy" id="767694"/>
    <lineage>
        <taxon>Bacteria</taxon>
        <taxon>Pseudomonadati</taxon>
        <taxon>Pseudomonadota</taxon>
        <taxon>Alphaproteobacteria</taxon>
        <taxon>Hyphomicrobiales</taxon>
        <taxon>Methylobacteriaceae</taxon>
        <taxon>Methylobacterium</taxon>
    </lineage>
</organism>
<proteinExistence type="predicted"/>
<gene>
    <name evidence="1" type="ORF">QWZ18_01930</name>
</gene>
<reference evidence="2" key="1">
    <citation type="journal article" date="2019" name="Int. J. Syst. Evol. Microbiol.">
        <title>The Global Catalogue of Microorganisms (GCM) 10K type strain sequencing project: providing services to taxonomists for standard genome sequencing and annotation.</title>
        <authorList>
            <consortium name="The Broad Institute Genomics Platform"/>
            <consortium name="The Broad Institute Genome Sequencing Center for Infectious Disease"/>
            <person name="Wu L."/>
            <person name="Ma J."/>
        </authorList>
    </citation>
    <scope>NUCLEOTIDE SEQUENCE [LARGE SCALE GENOMIC DNA]</scope>
    <source>
        <strain evidence="2">CECT 7806</strain>
    </source>
</reference>
<accession>A0ABT8AIM0</accession>
<name>A0ABT8AIM0_9HYPH</name>
<dbReference type="RefSeq" id="WP_238289884.1">
    <property type="nucleotide sequence ID" value="NZ_BPQS01000018.1"/>
</dbReference>
<dbReference type="EMBL" id="JAUFPT010000005">
    <property type="protein sequence ID" value="MDN3569381.1"/>
    <property type="molecule type" value="Genomic_DNA"/>
</dbReference>
<evidence type="ECO:0000313" key="2">
    <source>
        <dbReference type="Proteomes" id="UP001244297"/>
    </source>
</evidence>
<dbReference type="Proteomes" id="UP001244297">
    <property type="component" value="Unassembled WGS sequence"/>
</dbReference>
<keyword evidence="2" id="KW-1185">Reference proteome</keyword>
<sequence length="48" mass="4740">MSAGCRIAANRTVSVLRQAAGVVDQEVDAAVEAALAGRATGSDLLAAL</sequence>
<protein>
    <submittedName>
        <fullName evidence="1">Uncharacterized protein</fullName>
    </submittedName>
</protein>
<evidence type="ECO:0000313" key="1">
    <source>
        <dbReference type="EMBL" id="MDN3569381.1"/>
    </source>
</evidence>